<organism evidence="2 3">
    <name type="scientific">Fictibacillus halophilus</name>
    <dbReference type="NCBI Taxonomy" id="1610490"/>
    <lineage>
        <taxon>Bacteria</taxon>
        <taxon>Bacillati</taxon>
        <taxon>Bacillota</taxon>
        <taxon>Bacilli</taxon>
        <taxon>Bacillales</taxon>
        <taxon>Fictibacillaceae</taxon>
        <taxon>Fictibacillus</taxon>
    </lineage>
</organism>
<dbReference type="EMBL" id="JBEPMP010000004">
    <property type="protein sequence ID" value="MET3730264.1"/>
    <property type="molecule type" value="Genomic_DNA"/>
</dbReference>
<sequence length="172" mass="20188">MRIEFLIMSGIGVFFGIFAAYFAYLKKSPESKKAGWMWAIGSFLFCVIFFNVIMTFVDISNDNRKEEAFEVLDKQYKEQGDKENESLNNVRLSIKTDSQTKSISHYIYVGNYNNKRTYKGKVHVELVKDNEVVEEYTTKSITIKPGEKQEVTFFKGPRSYDSYRWEWEGTLR</sequence>
<keyword evidence="1" id="KW-0472">Membrane</keyword>
<reference evidence="2 3" key="1">
    <citation type="submission" date="2024-06" db="EMBL/GenBank/DDBJ databases">
        <title>Genomic Encyclopedia of Type Strains, Phase IV (KMG-IV): sequencing the most valuable type-strain genomes for metagenomic binning, comparative biology and taxonomic classification.</title>
        <authorList>
            <person name="Goeker M."/>
        </authorList>
    </citation>
    <scope>NUCLEOTIDE SEQUENCE [LARGE SCALE GENOMIC DNA]</scope>
    <source>
        <strain evidence="2 3">DSM 100124</strain>
    </source>
</reference>
<evidence type="ECO:0000313" key="2">
    <source>
        <dbReference type="EMBL" id="MET3730264.1"/>
    </source>
</evidence>
<feature type="transmembrane region" description="Helical" evidence="1">
    <location>
        <begin position="6"/>
        <end position="24"/>
    </location>
</feature>
<accession>A0ABV2LNW2</accession>
<keyword evidence="3" id="KW-1185">Reference proteome</keyword>
<feature type="transmembrane region" description="Helical" evidence="1">
    <location>
        <begin position="36"/>
        <end position="57"/>
    </location>
</feature>
<keyword evidence="1" id="KW-1133">Transmembrane helix</keyword>
<gene>
    <name evidence="2" type="ORF">ABID52_003905</name>
</gene>
<protein>
    <submittedName>
        <fullName evidence="2">Lipopolysaccharide export LptBFGC system permease protein LptF</fullName>
    </submittedName>
</protein>
<name>A0ABV2LNW2_9BACL</name>
<proteinExistence type="predicted"/>
<evidence type="ECO:0000256" key="1">
    <source>
        <dbReference type="SAM" id="Phobius"/>
    </source>
</evidence>
<evidence type="ECO:0000313" key="3">
    <source>
        <dbReference type="Proteomes" id="UP001549097"/>
    </source>
</evidence>
<dbReference type="Proteomes" id="UP001549097">
    <property type="component" value="Unassembled WGS sequence"/>
</dbReference>
<keyword evidence="1" id="KW-0812">Transmembrane</keyword>
<comment type="caution">
    <text evidence="2">The sequence shown here is derived from an EMBL/GenBank/DDBJ whole genome shotgun (WGS) entry which is preliminary data.</text>
</comment>
<dbReference type="RefSeq" id="WP_198769372.1">
    <property type="nucleotide sequence ID" value="NZ_JAEACF010000004.1"/>
</dbReference>